<dbReference type="Gene3D" id="6.10.110.10">
    <property type="match status" value="1"/>
</dbReference>
<keyword evidence="5" id="KW-0472">Membrane</keyword>
<evidence type="ECO:0000313" key="7">
    <source>
        <dbReference type="Proteomes" id="UP000184073"/>
    </source>
</evidence>
<keyword evidence="4" id="KW-1133">Transmembrane helix</keyword>
<proteinExistence type="inferred from homology"/>
<accession>A0A1L9PN48</accession>
<comment type="subcellular location">
    <subcellularLocation>
        <location evidence="1">Membrane</location>
        <topology evidence="1">Multi-pass membrane protein</topology>
    </subcellularLocation>
</comment>
<dbReference type="Pfam" id="PF06140">
    <property type="entry name" value="Ifi-6-16"/>
    <property type="match status" value="1"/>
</dbReference>
<gene>
    <name evidence="6" type="ORF">ASPVEDRAFT_72730</name>
</gene>
<dbReference type="Proteomes" id="UP000184073">
    <property type="component" value="Unassembled WGS sequence"/>
</dbReference>
<evidence type="ECO:0000256" key="1">
    <source>
        <dbReference type="ARBA" id="ARBA00004141"/>
    </source>
</evidence>
<evidence type="ECO:0000256" key="5">
    <source>
        <dbReference type="ARBA" id="ARBA00023136"/>
    </source>
</evidence>
<dbReference type="AlphaFoldDB" id="A0A1L9PN48"/>
<keyword evidence="3" id="KW-0812">Transmembrane</keyword>
<dbReference type="GeneID" id="63731677"/>
<evidence type="ECO:0000256" key="2">
    <source>
        <dbReference type="ARBA" id="ARBA00007262"/>
    </source>
</evidence>
<sequence length="161" mass="15386">MSAIKTTADILAMGHKTAQTAFSEVTEMAATYGKPVLNSSAGFAAQAAGWAANNPGLAGLAATGAVIAFPTLVVTPALSAAGFGAAGVKACSLAAGAQSAIGNVAAGSVFATMQSAGAGGGGLAAVNGATQFGAAAAWMAGNANATVSWFKSQWELGFTGL</sequence>
<protein>
    <submittedName>
        <fullName evidence="6">Uncharacterized protein</fullName>
    </submittedName>
</protein>
<dbReference type="OrthoDB" id="440424at2759"/>
<dbReference type="InterPro" id="IPR009311">
    <property type="entry name" value="IFI6/IFI27-like"/>
</dbReference>
<dbReference type="InterPro" id="IPR038213">
    <property type="entry name" value="IFI6/IFI27-like_sf"/>
</dbReference>
<evidence type="ECO:0000313" key="6">
    <source>
        <dbReference type="EMBL" id="OJJ02950.1"/>
    </source>
</evidence>
<keyword evidence="7" id="KW-1185">Reference proteome</keyword>
<dbReference type="STRING" id="1036611.A0A1L9PN48"/>
<name>A0A1L9PN48_ASPVE</name>
<reference evidence="7" key="1">
    <citation type="journal article" date="2017" name="Genome Biol.">
        <title>Comparative genomics reveals high biological diversity and specific adaptations in the industrially and medically important fungal genus Aspergillus.</title>
        <authorList>
            <person name="de Vries R.P."/>
            <person name="Riley R."/>
            <person name="Wiebenga A."/>
            <person name="Aguilar-Osorio G."/>
            <person name="Amillis S."/>
            <person name="Uchima C.A."/>
            <person name="Anderluh G."/>
            <person name="Asadollahi M."/>
            <person name="Askin M."/>
            <person name="Barry K."/>
            <person name="Battaglia E."/>
            <person name="Bayram O."/>
            <person name="Benocci T."/>
            <person name="Braus-Stromeyer S.A."/>
            <person name="Caldana C."/>
            <person name="Canovas D."/>
            <person name="Cerqueira G.C."/>
            <person name="Chen F."/>
            <person name="Chen W."/>
            <person name="Choi C."/>
            <person name="Clum A."/>
            <person name="Dos Santos R.A."/>
            <person name="Damasio A.R."/>
            <person name="Diallinas G."/>
            <person name="Emri T."/>
            <person name="Fekete E."/>
            <person name="Flipphi M."/>
            <person name="Freyberg S."/>
            <person name="Gallo A."/>
            <person name="Gournas C."/>
            <person name="Habgood R."/>
            <person name="Hainaut M."/>
            <person name="Harispe M.L."/>
            <person name="Henrissat B."/>
            <person name="Hilden K.S."/>
            <person name="Hope R."/>
            <person name="Hossain A."/>
            <person name="Karabika E."/>
            <person name="Karaffa L."/>
            <person name="Karanyi Z."/>
            <person name="Krasevec N."/>
            <person name="Kuo A."/>
            <person name="Kusch H."/>
            <person name="LaButti K."/>
            <person name="Lagendijk E.L."/>
            <person name="Lapidus A."/>
            <person name="Levasseur A."/>
            <person name="Lindquist E."/>
            <person name="Lipzen A."/>
            <person name="Logrieco A.F."/>
            <person name="MacCabe A."/>
            <person name="Maekelae M.R."/>
            <person name="Malavazi I."/>
            <person name="Melin P."/>
            <person name="Meyer V."/>
            <person name="Mielnichuk N."/>
            <person name="Miskei M."/>
            <person name="Molnar A.P."/>
            <person name="Mule G."/>
            <person name="Ngan C.Y."/>
            <person name="Orejas M."/>
            <person name="Orosz E."/>
            <person name="Ouedraogo J.P."/>
            <person name="Overkamp K.M."/>
            <person name="Park H.-S."/>
            <person name="Perrone G."/>
            <person name="Piumi F."/>
            <person name="Punt P.J."/>
            <person name="Ram A.F."/>
            <person name="Ramon A."/>
            <person name="Rauscher S."/>
            <person name="Record E."/>
            <person name="Riano-Pachon D.M."/>
            <person name="Robert V."/>
            <person name="Roehrig J."/>
            <person name="Ruller R."/>
            <person name="Salamov A."/>
            <person name="Salih N.S."/>
            <person name="Samson R.A."/>
            <person name="Sandor E."/>
            <person name="Sanguinetti M."/>
            <person name="Schuetze T."/>
            <person name="Sepcic K."/>
            <person name="Shelest E."/>
            <person name="Sherlock G."/>
            <person name="Sophianopoulou V."/>
            <person name="Squina F.M."/>
            <person name="Sun H."/>
            <person name="Susca A."/>
            <person name="Todd R.B."/>
            <person name="Tsang A."/>
            <person name="Unkles S.E."/>
            <person name="van de Wiele N."/>
            <person name="van Rossen-Uffink D."/>
            <person name="Oliveira J.V."/>
            <person name="Vesth T.C."/>
            <person name="Visser J."/>
            <person name="Yu J.-H."/>
            <person name="Zhou M."/>
            <person name="Andersen M.R."/>
            <person name="Archer D.B."/>
            <person name="Baker S.E."/>
            <person name="Benoit I."/>
            <person name="Brakhage A.A."/>
            <person name="Braus G.H."/>
            <person name="Fischer R."/>
            <person name="Frisvad J.C."/>
            <person name="Goldman G.H."/>
            <person name="Houbraken J."/>
            <person name="Oakley B."/>
            <person name="Pocsi I."/>
            <person name="Scazzocchio C."/>
            <person name="Seiboth B."/>
            <person name="vanKuyk P.A."/>
            <person name="Wortman J."/>
            <person name="Dyer P.S."/>
            <person name="Grigoriev I.V."/>
        </authorList>
    </citation>
    <scope>NUCLEOTIDE SEQUENCE [LARGE SCALE GENOMIC DNA]</scope>
    <source>
        <strain evidence="7">CBS 583.65</strain>
    </source>
</reference>
<dbReference type="RefSeq" id="XP_040668712.1">
    <property type="nucleotide sequence ID" value="XM_040816166.1"/>
</dbReference>
<dbReference type="VEuPathDB" id="FungiDB:ASPVEDRAFT_72730"/>
<evidence type="ECO:0000256" key="3">
    <source>
        <dbReference type="ARBA" id="ARBA00022692"/>
    </source>
</evidence>
<organism evidence="6 7">
    <name type="scientific">Aspergillus versicolor CBS 583.65</name>
    <dbReference type="NCBI Taxonomy" id="1036611"/>
    <lineage>
        <taxon>Eukaryota</taxon>
        <taxon>Fungi</taxon>
        <taxon>Dikarya</taxon>
        <taxon>Ascomycota</taxon>
        <taxon>Pezizomycotina</taxon>
        <taxon>Eurotiomycetes</taxon>
        <taxon>Eurotiomycetidae</taxon>
        <taxon>Eurotiales</taxon>
        <taxon>Aspergillaceae</taxon>
        <taxon>Aspergillus</taxon>
        <taxon>Aspergillus subgen. Nidulantes</taxon>
    </lineage>
</organism>
<dbReference type="EMBL" id="KV878129">
    <property type="protein sequence ID" value="OJJ02950.1"/>
    <property type="molecule type" value="Genomic_DNA"/>
</dbReference>
<evidence type="ECO:0000256" key="4">
    <source>
        <dbReference type="ARBA" id="ARBA00022989"/>
    </source>
</evidence>
<comment type="similarity">
    <text evidence="2">Belongs to the IFI6/IFI27 family.</text>
</comment>
<dbReference type="GO" id="GO:0016020">
    <property type="term" value="C:membrane"/>
    <property type="evidence" value="ECO:0007669"/>
    <property type="project" value="UniProtKB-SubCell"/>
</dbReference>